<dbReference type="InterPro" id="IPR002139">
    <property type="entry name" value="Ribo/fructo_kinase"/>
</dbReference>
<evidence type="ECO:0000256" key="12">
    <source>
        <dbReference type="ARBA" id="ARBA00023277"/>
    </source>
</evidence>
<evidence type="ECO:0000256" key="8">
    <source>
        <dbReference type="ARBA" id="ARBA00022777"/>
    </source>
</evidence>
<feature type="binding site" evidence="13">
    <location>
        <position position="249"/>
    </location>
    <ligand>
        <name>K(+)</name>
        <dbReference type="ChEBI" id="CHEBI:29103"/>
    </ligand>
</feature>
<dbReference type="InterPro" id="IPR029056">
    <property type="entry name" value="Ribokinase-like"/>
</dbReference>
<feature type="binding site" evidence="13">
    <location>
        <position position="286"/>
    </location>
    <ligand>
        <name>K(+)</name>
        <dbReference type="ChEBI" id="CHEBI:29103"/>
    </ligand>
</feature>
<keyword evidence="10 13" id="KW-0460">Magnesium</keyword>
<comment type="subunit">
    <text evidence="13">Homodimer.</text>
</comment>
<evidence type="ECO:0000256" key="11">
    <source>
        <dbReference type="ARBA" id="ARBA00022958"/>
    </source>
</evidence>
<organism evidence="15 16">
    <name type="scientific">Flammeovirga pectinis</name>
    <dbReference type="NCBI Taxonomy" id="2494373"/>
    <lineage>
        <taxon>Bacteria</taxon>
        <taxon>Pseudomonadati</taxon>
        <taxon>Bacteroidota</taxon>
        <taxon>Cytophagia</taxon>
        <taxon>Cytophagales</taxon>
        <taxon>Flammeovirgaceae</taxon>
        <taxon>Flammeovirga</taxon>
    </lineage>
</organism>
<evidence type="ECO:0000256" key="4">
    <source>
        <dbReference type="ARBA" id="ARBA00022490"/>
    </source>
</evidence>
<dbReference type="EMBL" id="CP034562">
    <property type="protein sequence ID" value="AZQ63717.1"/>
    <property type="molecule type" value="Genomic_DNA"/>
</dbReference>
<dbReference type="AlphaFoldDB" id="A0A3Q9FQL8"/>
<dbReference type="GO" id="GO:0005524">
    <property type="term" value="F:ATP binding"/>
    <property type="evidence" value="ECO:0007669"/>
    <property type="project" value="UniProtKB-UniRule"/>
</dbReference>
<keyword evidence="11 13" id="KW-0630">Potassium</keyword>
<gene>
    <name evidence="13 15" type="primary">rbsK</name>
    <name evidence="15" type="ORF">EI427_16245</name>
</gene>
<dbReference type="OrthoDB" id="9775849at2"/>
<feature type="domain" description="Carbohydrate kinase PfkB" evidence="14">
    <location>
        <begin position="3"/>
        <end position="295"/>
    </location>
</feature>
<keyword evidence="8 13" id="KW-0418">Kinase</keyword>
<feature type="binding site" evidence="13">
    <location>
        <position position="253"/>
    </location>
    <ligand>
        <name>substrate</name>
    </ligand>
</feature>
<evidence type="ECO:0000256" key="3">
    <source>
        <dbReference type="ARBA" id="ARBA00016943"/>
    </source>
</evidence>
<comment type="cofactor">
    <cofactor evidence="13">
        <name>Mg(2+)</name>
        <dbReference type="ChEBI" id="CHEBI:18420"/>
    </cofactor>
    <text evidence="13">Requires a divalent cation, most likely magnesium in vivo, as an electrophilic catalyst to aid phosphoryl group transfer. It is the chelate of the metal and the nucleotide that is the actual substrate.</text>
</comment>
<feature type="binding site" evidence="13">
    <location>
        <position position="283"/>
    </location>
    <ligand>
        <name>K(+)</name>
        <dbReference type="ChEBI" id="CHEBI:29103"/>
    </ligand>
</feature>
<feature type="binding site" evidence="13">
    <location>
        <begin position="221"/>
        <end position="226"/>
    </location>
    <ligand>
        <name>ATP</name>
        <dbReference type="ChEBI" id="CHEBI:30616"/>
    </ligand>
</feature>
<dbReference type="Gene3D" id="3.40.1190.20">
    <property type="match status" value="1"/>
</dbReference>
<comment type="similarity">
    <text evidence="1">Belongs to the carbohydrate kinase pfkB family.</text>
</comment>
<dbReference type="CDD" id="cd01174">
    <property type="entry name" value="ribokinase"/>
    <property type="match status" value="1"/>
</dbReference>
<feature type="binding site" evidence="13">
    <location>
        <begin position="40"/>
        <end position="44"/>
    </location>
    <ligand>
        <name>substrate</name>
    </ligand>
</feature>
<dbReference type="KEGG" id="fll:EI427_16245"/>
<name>A0A3Q9FQL8_9BACT</name>
<dbReference type="GO" id="GO:0019303">
    <property type="term" value="P:D-ribose catabolic process"/>
    <property type="evidence" value="ECO:0007669"/>
    <property type="project" value="UniProtKB-UniRule"/>
</dbReference>
<dbReference type="InterPro" id="IPR011877">
    <property type="entry name" value="Ribokinase"/>
</dbReference>
<evidence type="ECO:0000256" key="1">
    <source>
        <dbReference type="ARBA" id="ARBA00005380"/>
    </source>
</evidence>
<dbReference type="GO" id="GO:0046872">
    <property type="term" value="F:metal ion binding"/>
    <property type="evidence" value="ECO:0007669"/>
    <property type="project" value="UniProtKB-KW"/>
</dbReference>
<evidence type="ECO:0000256" key="5">
    <source>
        <dbReference type="ARBA" id="ARBA00022679"/>
    </source>
</evidence>
<dbReference type="PANTHER" id="PTHR10584:SF166">
    <property type="entry name" value="RIBOKINASE"/>
    <property type="match status" value="1"/>
</dbReference>
<dbReference type="GO" id="GO:0004747">
    <property type="term" value="F:ribokinase activity"/>
    <property type="evidence" value="ECO:0007669"/>
    <property type="project" value="UniProtKB-UniRule"/>
</dbReference>
<dbReference type="GO" id="GO:0005829">
    <property type="term" value="C:cytosol"/>
    <property type="evidence" value="ECO:0007669"/>
    <property type="project" value="TreeGrafter"/>
</dbReference>
<reference evidence="15 16" key="1">
    <citation type="submission" date="2018-12" db="EMBL/GenBank/DDBJ databases">
        <title>Flammeovirga pectinis sp. nov., isolated from the gut of the Korean scallop, Patinopecten yessoensis.</title>
        <authorList>
            <person name="Bae J.-W."/>
            <person name="Jeong Y.-S."/>
            <person name="Kang W."/>
        </authorList>
    </citation>
    <scope>NUCLEOTIDE SEQUENCE [LARGE SCALE GENOMIC DNA]</scope>
    <source>
        <strain evidence="15 16">L12M1</strain>
    </source>
</reference>
<dbReference type="Proteomes" id="UP000267268">
    <property type="component" value="Chromosome 1"/>
</dbReference>
<evidence type="ECO:0000256" key="2">
    <source>
        <dbReference type="ARBA" id="ARBA00012035"/>
    </source>
</evidence>
<evidence type="ECO:0000313" key="15">
    <source>
        <dbReference type="EMBL" id="AZQ63717.1"/>
    </source>
</evidence>
<dbReference type="RefSeq" id="WP_126616690.1">
    <property type="nucleotide sequence ID" value="NZ_CP034562.1"/>
</dbReference>
<evidence type="ECO:0000313" key="16">
    <source>
        <dbReference type="Proteomes" id="UP000267268"/>
    </source>
</evidence>
<dbReference type="FunFam" id="3.40.1190.20:FF:000012">
    <property type="entry name" value="Ribokinase"/>
    <property type="match status" value="1"/>
</dbReference>
<feature type="active site" description="Proton acceptor" evidence="13">
    <location>
        <position position="253"/>
    </location>
</feature>
<keyword evidence="5 13" id="KW-0808">Transferase</keyword>
<evidence type="ECO:0000256" key="7">
    <source>
        <dbReference type="ARBA" id="ARBA00022741"/>
    </source>
</evidence>
<comment type="caution">
    <text evidence="13">Lacks conserved residue(s) required for the propagation of feature annotation.</text>
</comment>
<keyword evidence="12 13" id="KW-0119">Carbohydrate metabolism</keyword>
<feature type="binding site" evidence="13">
    <location>
        <position position="141"/>
    </location>
    <ligand>
        <name>substrate</name>
    </ligand>
</feature>
<evidence type="ECO:0000256" key="10">
    <source>
        <dbReference type="ARBA" id="ARBA00022842"/>
    </source>
</evidence>
<dbReference type="NCBIfam" id="NF008353">
    <property type="entry name" value="PRK11142.1"/>
    <property type="match status" value="1"/>
</dbReference>
<dbReference type="NCBIfam" id="TIGR02152">
    <property type="entry name" value="D_ribokin_bact"/>
    <property type="match status" value="1"/>
</dbReference>
<proteinExistence type="inferred from homology"/>
<keyword evidence="4 13" id="KW-0963">Cytoplasm</keyword>
<evidence type="ECO:0000256" key="6">
    <source>
        <dbReference type="ARBA" id="ARBA00022723"/>
    </source>
</evidence>
<feature type="binding site" evidence="13">
    <location>
        <position position="185"/>
    </location>
    <ligand>
        <name>ATP</name>
        <dbReference type="ChEBI" id="CHEBI:30616"/>
    </ligand>
</feature>
<evidence type="ECO:0000256" key="13">
    <source>
        <dbReference type="HAMAP-Rule" id="MF_01987"/>
    </source>
</evidence>
<dbReference type="EC" id="2.7.1.15" evidence="2 13"/>
<comment type="activity regulation">
    <text evidence="13">Activated by a monovalent cation that binds near, but not in, the active site. The most likely occupant of the site in vivo is potassium. Ion binding induces a conformational change that may alter substrate affinity.</text>
</comment>
<sequence length="300" mass="31476">MNKNITVVGSSNTDMVVKTTRLPQPGETILGGTFNQYQGGKGANQAVAAAKLNGNVTFIAKVGKDSLGAEAINSYKKVGINTNQILREENAATGVALITVDENAENSIVVSSGANALLSVEDISNQEKIFEASVITLVQLETPISTVHKVVELAKSKQNTVVLNPAPAQELSDAILKNTDIITPNETETQLLTGVEINDIPSMEKASEILHKKGINTVVITLGKQGAYLSNSEYKEIIPAPIVKAVDTTAAGDVFNGALTVALVEGKNIKQAIQFASKAASIAVTRDGAQNSAPTIDELL</sequence>
<dbReference type="PANTHER" id="PTHR10584">
    <property type="entry name" value="SUGAR KINASE"/>
    <property type="match status" value="1"/>
</dbReference>
<dbReference type="SUPFAM" id="SSF53613">
    <property type="entry name" value="Ribokinase-like"/>
    <property type="match status" value="1"/>
</dbReference>
<comment type="pathway">
    <text evidence="13">Carbohydrate metabolism; D-ribose degradation; D-ribose 5-phosphate from beta-D-ribopyranose: step 2/2.</text>
</comment>
<keyword evidence="16" id="KW-1185">Reference proteome</keyword>
<dbReference type="InterPro" id="IPR011611">
    <property type="entry name" value="PfkB_dom"/>
</dbReference>
<keyword evidence="7 13" id="KW-0547">Nucleotide-binding</keyword>
<keyword evidence="9 13" id="KW-0067">ATP-binding</keyword>
<protein>
    <recommendedName>
        <fullName evidence="3 13">Ribokinase</fullName>
        <shortName evidence="13">RK</shortName>
        <ecNumber evidence="2 13">2.7.1.15</ecNumber>
    </recommendedName>
</protein>
<comment type="catalytic activity">
    <reaction evidence="13">
        <text>D-ribose + ATP = D-ribose 5-phosphate + ADP + H(+)</text>
        <dbReference type="Rhea" id="RHEA:13697"/>
        <dbReference type="ChEBI" id="CHEBI:15378"/>
        <dbReference type="ChEBI" id="CHEBI:30616"/>
        <dbReference type="ChEBI" id="CHEBI:47013"/>
        <dbReference type="ChEBI" id="CHEBI:78346"/>
        <dbReference type="ChEBI" id="CHEBI:456216"/>
        <dbReference type="EC" id="2.7.1.15"/>
    </reaction>
</comment>
<accession>A0A3Q9FQL8</accession>
<feature type="binding site" evidence="13">
    <location>
        <position position="292"/>
    </location>
    <ligand>
        <name>K(+)</name>
        <dbReference type="ChEBI" id="CHEBI:29103"/>
    </ligand>
</feature>
<keyword evidence="6 13" id="KW-0479">Metal-binding</keyword>
<feature type="binding site" evidence="13">
    <location>
        <begin position="252"/>
        <end position="253"/>
    </location>
    <ligand>
        <name>ATP</name>
        <dbReference type="ChEBI" id="CHEBI:30616"/>
    </ligand>
</feature>
<dbReference type="HAMAP" id="MF_01987">
    <property type="entry name" value="Ribokinase"/>
    <property type="match status" value="1"/>
</dbReference>
<dbReference type="PROSITE" id="PS00584">
    <property type="entry name" value="PFKB_KINASES_2"/>
    <property type="match status" value="1"/>
</dbReference>
<comment type="function">
    <text evidence="13">Catalyzes the phosphorylation of ribose at O-5 in a reaction requiring ATP and magnesium. The resulting D-ribose-5-phosphate can then be used either for sythesis of nucleotides, histidine, and tryptophan, or as a component of the pentose phosphate pathway.</text>
</comment>
<dbReference type="Pfam" id="PF00294">
    <property type="entry name" value="PfkB"/>
    <property type="match status" value="1"/>
</dbReference>
<dbReference type="InterPro" id="IPR002173">
    <property type="entry name" value="Carboh/pur_kinase_PfkB_CS"/>
</dbReference>
<feature type="binding site" evidence="13">
    <location>
        <position position="288"/>
    </location>
    <ligand>
        <name>K(+)</name>
        <dbReference type="ChEBI" id="CHEBI:29103"/>
    </ligand>
</feature>
<dbReference type="PRINTS" id="PR00990">
    <property type="entry name" value="RIBOKINASE"/>
</dbReference>
<feature type="binding site" evidence="13">
    <location>
        <begin position="12"/>
        <end position="14"/>
    </location>
    <ligand>
        <name>substrate</name>
    </ligand>
</feature>
<comment type="subcellular location">
    <subcellularLocation>
        <location evidence="13">Cytoplasm</location>
    </subcellularLocation>
</comment>
<evidence type="ECO:0000259" key="14">
    <source>
        <dbReference type="Pfam" id="PF00294"/>
    </source>
</evidence>
<evidence type="ECO:0000256" key="9">
    <source>
        <dbReference type="ARBA" id="ARBA00022840"/>
    </source>
</evidence>
<comment type="similarity">
    <text evidence="13">Belongs to the carbohydrate kinase PfkB family. Ribokinase subfamily.</text>
</comment>
<feature type="binding site" evidence="13">
    <location>
        <position position="247"/>
    </location>
    <ligand>
        <name>K(+)</name>
        <dbReference type="ChEBI" id="CHEBI:29103"/>
    </ligand>
</feature>
<dbReference type="UniPathway" id="UPA00916">
    <property type="reaction ID" value="UER00889"/>
</dbReference>